<feature type="region of interest" description="Disordered" evidence="1">
    <location>
        <begin position="382"/>
        <end position="404"/>
    </location>
</feature>
<protein>
    <recommendedName>
        <fullName evidence="5">GAF domain-containing protein</fullName>
    </recommendedName>
</protein>
<keyword evidence="2" id="KW-1133">Transmembrane helix</keyword>
<dbReference type="InterPro" id="IPR029016">
    <property type="entry name" value="GAF-like_dom_sf"/>
</dbReference>
<feature type="transmembrane region" description="Helical" evidence="2">
    <location>
        <begin position="12"/>
        <end position="33"/>
    </location>
</feature>
<organism evidence="3 4">
    <name type="scientific">Paraconexibacter algicola</name>
    <dbReference type="NCBI Taxonomy" id="2133960"/>
    <lineage>
        <taxon>Bacteria</taxon>
        <taxon>Bacillati</taxon>
        <taxon>Actinomycetota</taxon>
        <taxon>Thermoleophilia</taxon>
        <taxon>Solirubrobacterales</taxon>
        <taxon>Paraconexibacteraceae</taxon>
        <taxon>Paraconexibacter</taxon>
    </lineage>
</organism>
<comment type="caution">
    <text evidence="3">The sequence shown here is derived from an EMBL/GenBank/DDBJ whole genome shotgun (WGS) entry which is preliminary data.</text>
</comment>
<name>A0A2T4UMV4_9ACTN</name>
<keyword evidence="2" id="KW-0472">Membrane</keyword>
<dbReference type="EMBL" id="PYYB01000001">
    <property type="protein sequence ID" value="PTL60554.1"/>
    <property type="molecule type" value="Genomic_DNA"/>
</dbReference>
<dbReference type="SUPFAM" id="SSF55781">
    <property type="entry name" value="GAF domain-like"/>
    <property type="match status" value="1"/>
</dbReference>
<keyword evidence="4" id="KW-1185">Reference proteome</keyword>
<evidence type="ECO:0000256" key="2">
    <source>
        <dbReference type="SAM" id="Phobius"/>
    </source>
</evidence>
<gene>
    <name evidence="3" type="ORF">C7Y72_13355</name>
</gene>
<dbReference type="Proteomes" id="UP000240739">
    <property type="component" value="Unassembled WGS sequence"/>
</dbReference>
<proteinExistence type="predicted"/>
<feature type="transmembrane region" description="Helical" evidence="2">
    <location>
        <begin position="141"/>
        <end position="159"/>
    </location>
</feature>
<feature type="transmembrane region" description="Helical" evidence="2">
    <location>
        <begin position="74"/>
        <end position="102"/>
    </location>
</feature>
<feature type="transmembrane region" description="Helical" evidence="2">
    <location>
        <begin position="109"/>
        <end position="129"/>
    </location>
</feature>
<dbReference type="Gene3D" id="3.30.450.40">
    <property type="match status" value="1"/>
</dbReference>
<sequence length="404" mass="41602">MPYGTTPTERTVMAHALAFLYGAGALLASTTLLLPHSASTEELGVAIPCVLALGVVVALVVGAGRFGVGVLQTILGLGTVLISQCVLFGGDGAAAYALMYVWIALYASYFFRIGAAVAQLAFAAALYAAVLALQDDTPVAATYWLMGMGTVGVGGVMIARLTRAIRAQAADLAAVAQMASGLSDVSEFGRSTCEGLQQSARADVVIMLEPLDDGAGMQVTAMAGAPEAGLVFNGEPAREALQAAYRTGRPQTILTTATGRGRHRFDGTVQGLAQPILRDGRAVGVLALAWTAPRRGLAERVGTAALLFAAEASVAIDRAERLSKDRERAALEINDNIVQGLVVAKYLATAGNVDKAVEAIDETLGRARRLITDQLEAVGHGGGQIAPGDLARSEASSVGDPARA</sequence>
<evidence type="ECO:0000256" key="1">
    <source>
        <dbReference type="SAM" id="MobiDB-lite"/>
    </source>
</evidence>
<evidence type="ECO:0000313" key="3">
    <source>
        <dbReference type="EMBL" id="PTL60554.1"/>
    </source>
</evidence>
<evidence type="ECO:0008006" key="5">
    <source>
        <dbReference type="Google" id="ProtNLM"/>
    </source>
</evidence>
<evidence type="ECO:0000313" key="4">
    <source>
        <dbReference type="Proteomes" id="UP000240739"/>
    </source>
</evidence>
<reference evidence="3 4" key="1">
    <citation type="submission" date="2018-03" db="EMBL/GenBank/DDBJ databases">
        <title>Aquarubrobacter algicola gen. nov., sp. nov., a novel actinobacterium isolated from shallow eutrophic lake during the end of cyanobacterial harmful algal blooms.</title>
        <authorList>
            <person name="Chun S.J."/>
        </authorList>
    </citation>
    <scope>NUCLEOTIDE SEQUENCE [LARGE SCALE GENOMIC DNA]</scope>
    <source>
        <strain evidence="3 4">Seoho-28</strain>
    </source>
</reference>
<dbReference type="AlphaFoldDB" id="A0A2T4UMV4"/>
<accession>A0A2T4UMV4</accession>
<feature type="transmembrane region" description="Helical" evidence="2">
    <location>
        <begin position="45"/>
        <end position="68"/>
    </location>
</feature>
<keyword evidence="2" id="KW-0812">Transmembrane</keyword>